<dbReference type="HOGENOM" id="CLU_3193344_0_0_6"/>
<accession>F3GQT5</accession>
<keyword evidence="1" id="KW-0808">Transferase</keyword>
<dbReference type="InterPro" id="IPR005814">
    <property type="entry name" value="Aminotrans_3"/>
</dbReference>
<gene>
    <name evidence="1" type="ORF">PSYPI_46524</name>
</gene>
<dbReference type="EC" id="2.6.1.76" evidence="1"/>
<proteinExistence type="predicted"/>
<organism evidence="1 2">
    <name type="scientific">Pseudomonas syringae pv. pisi str. 1704B</name>
    <dbReference type="NCBI Taxonomy" id="629263"/>
    <lineage>
        <taxon>Bacteria</taxon>
        <taxon>Pseudomonadati</taxon>
        <taxon>Pseudomonadota</taxon>
        <taxon>Gammaproteobacteria</taxon>
        <taxon>Pseudomonadales</taxon>
        <taxon>Pseudomonadaceae</taxon>
        <taxon>Pseudomonas</taxon>
        <taxon>Pseudomonas syringae</taxon>
    </lineage>
</organism>
<evidence type="ECO:0000313" key="1">
    <source>
        <dbReference type="EMBL" id="EGH49438.1"/>
    </source>
</evidence>
<evidence type="ECO:0000313" key="2">
    <source>
        <dbReference type="Proteomes" id="UP000004986"/>
    </source>
</evidence>
<dbReference type="Gene3D" id="3.40.640.10">
    <property type="entry name" value="Type I PLP-dependent aspartate aminotransferase-like (Major domain)"/>
    <property type="match status" value="1"/>
</dbReference>
<dbReference type="EMBL" id="AEAI01004270">
    <property type="protein sequence ID" value="EGH49438.1"/>
    <property type="molecule type" value="Genomic_DNA"/>
</dbReference>
<dbReference type="Proteomes" id="UP000004986">
    <property type="component" value="Unassembled WGS sequence"/>
</dbReference>
<reference evidence="1 2" key="1">
    <citation type="journal article" date="2011" name="PLoS Pathog.">
        <title>Dynamic evolution of pathogenicity revealed by sequencing and comparative genomics of 19 Pseudomonas syringae isolates.</title>
        <authorList>
            <person name="Baltrus D.A."/>
            <person name="Nishimura M.T."/>
            <person name="Romanchuk A."/>
            <person name="Chang J.H."/>
            <person name="Mukhtar M.S."/>
            <person name="Cherkis K."/>
            <person name="Roach J."/>
            <person name="Grant S.R."/>
            <person name="Jones C.D."/>
            <person name="Dangl J.L."/>
        </authorList>
    </citation>
    <scope>NUCLEOTIDE SEQUENCE [LARGE SCALE GENOMIC DNA]</scope>
    <source>
        <strain evidence="1 2">1704B</strain>
    </source>
</reference>
<dbReference type="AlphaFoldDB" id="F3GQT5"/>
<dbReference type="GO" id="GO:0030170">
    <property type="term" value="F:pyridoxal phosphate binding"/>
    <property type="evidence" value="ECO:0007669"/>
    <property type="project" value="InterPro"/>
</dbReference>
<keyword evidence="2" id="KW-1185">Reference proteome</keyword>
<dbReference type="GO" id="GO:0045303">
    <property type="term" value="F:diaminobutyrate-2-oxoglutarate transaminase activity"/>
    <property type="evidence" value="ECO:0007669"/>
    <property type="project" value="UniProtKB-EC"/>
</dbReference>
<dbReference type="Pfam" id="PF00202">
    <property type="entry name" value="Aminotran_3"/>
    <property type="match status" value="1"/>
</dbReference>
<feature type="non-terminal residue" evidence="1">
    <location>
        <position position="1"/>
    </location>
</feature>
<dbReference type="SUPFAM" id="SSF53383">
    <property type="entry name" value="PLP-dependent transferases"/>
    <property type="match status" value="1"/>
</dbReference>
<feature type="non-terminal residue" evidence="1">
    <location>
        <position position="46"/>
    </location>
</feature>
<protein>
    <submittedName>
        <fullName evidence="1">Diaminobutyrate--2-oxoglutarate aminotransferase</fullName>
        <ecNumber evidence="1">2.6.1.76</ecNumber>
    </submittedName>
</protein>
<dbReference type="InterPro" id="IPR015421">
    <property type="entry name" value="PyrdxlP-dep_Trfase_major"/>
</dbReference>
<comment type="caution">
    <text evidence="1">The sequence shown here is derived from an EMBL/GenBank/DDBJ whole genome shotgun (WGS) entry which is preliminary data.</text>
</comment>
<keyword evidence="1" id="KW-0032">Aminotransferase</keyword>
<name>F3GQT5_PSESJ</name>
<dbReference type="InterPro" id="IPR015424">
    <property type="entry name" value="PyrdxlP-dep_Trfase"/>
</dbReference>
<sequence length="46" mass="4780">TGRHNIISFSGAYHGMTHGALALTGNTGPKNAVANLMPGVQFLPYP</sequence>